<keyword evidence="1" id="KW-1185">Reference proteome</keyword>
<evidence type="ECO:0000313" key="2">
    <source>
        <dbReference type="WBParaSite" id="PgR041_g070_t01"/>
    </source>
</evidence>
<accession>A0A915BI57</accession>
<proteinExistence type="predicted"/>
<reference evidence="2" key="1">
    <citation type="submission" date="2022-11" db="UniProtKB">
        <authorList>
            <consortium name="WormBaseParasite"/>
        </authorList>
    </citation>
    <scope>IDENTIFICATION</scope>
</reference>
<dbReference type="Proteomes" id="UP000887569">
    <property type="component" value="Unplaced"/>
</dbReference>
<dbReference type="AlphaFoldDB" id="A0A915BI57"/>
<sequence>IAHLTAYIKVISKVSPHTSYDTSTCARMTNDESISAKKLRVWNPAIDDKYESTQTVKIIPQAIVRANTHFNTPLNLFLQNYVQLARPYIGRLQTESFAVYQPFMVSQRCPPPPVQPQP</sequence>
<dbReference type="WBParaSite" id="PgR041_g070_t01">
    <property type="protein sequence ID" value="PgR041_g070_t01"/>
    <property type="gene ID" value="PgR041_g070"/>
</dbReference>
<protein>
    <submittedName>
        <fullName evidence="2">Uncharacterized protein</fullName>
    </submittedName>
</protein>
<organism evidence="1 2">
    <name type="scientific">Parascaris univalens</name>
    <name type="common">Nematode worm</name>
    <dbReference type="NCBI Taxonomy" id="6257"/>
    <lineage>
        <taxon>Eukaryota</taxon>
        <taxon>Metazoa</taxon>
        <taxon>Ecdysozoa</taxon>
        <taxon>Nematoda</taxon>
        <taxon>Chromadorea</taxon>
        <taxon>Rhabditida</taxon>
        <taxon>Spirurina</taxon>
        <taxon>Ascaridomorpha</taxon>
        <taxon>Ascaridoidea</taxon>
        <taxon>Ascarididae</taxon>
        <taxon>Parascaris</taxon>
    </lineage>
</organism>
<evidence type="ECO:0000313" key="1">
    <source>
        <dbReference type="Proteomes" id="UP000887569"/>
    </source>
</evidence>
<name>A0A915BI57_PARUN</name>